<evidence type="ECO:0000256" key="1">
    <source>
        <dbReference type="ARBA" id="ARBA00022722"/>
    </source>
</evidence>
<dbReference type="EMBL" id="BMOL01000007">
    <property type="protein sequence ID" value="GGL80829.1"/>
    <property type="molecule type" value="Genomic_DNA"/>
</dbReference>
<evidence type="ECO:0000313" key="6">
    <source>
        <dbReference type="Proteomes" id="UP000639973"/>
    </source>
</evidence>
<evidence type="ECO:0000256" key="2">
    <source>
        <dbReference type="ARBA" id="ARBA00022801"/>
    </source>
</evidence>
<feature type="compositionally biased region" description="Low complexity" evidence="3">
    <location>
        <begin position="31"/>
        <end position="45"/>
    </location>
</feature>
<evidence type="ECO:0000313" key="5">
    <source>
        <dbReference type="EMBL" id="GGL80829.1"/>
    </source>
</evidence>
<gene>
    <name evidence="5" type="ORF">GCM10010840_18290</name>
</gene>
<organism evidence="5 6">
    <name type="scientific">Deinococcus aerolatus</name>
    <dbReference type="NCBI Taxonomy" id="522487"/>
    <lineage>
        <taxon>Bacteria</taxon>
        <taxon>Thermotogati</taxon>
        <taxon>Deinococcota</taxon>
        <taxon>Deinococci</taxon>
        <taxon>Deinococcales</taxon>
        <taxon>Deinococcaceae</taxon>
        <taxon>Deinococcus</taxon>
    </lineage>
</organism>
<dbReference type="InterPro" id="IPR016191">
    <property type="entry name" value="Ribonuclease/ribotoxin"/>
</dbReference>
<proteinExistence type="predicted"/>
<sequence length="147" mass="16304">MGAVNVRALLLTLLLAVFLAACDLPAGDRNTAQTPSSAQQTQTSSHDPESGLRWISAGELPREGTQVLQTIERGGPFRYSRDGVTFGNRERLLPRQAGSYYREYTVPTPGERDRGARRIVCGGQPVTRTAECYYTADHYSSFRRIRP</sequence>
<protein>
    <submittedName>
        <fullName evidence="5">Ribonuclease</fullName>
    </submittedName>
</protein>
<feature type="chain" id="PRO_5045669617" evidence="4">
    <location>
        <begin position="27"/>
        <end position="147"/>
    </location>
</feature>
<name>A0ABQ2G964_9DEIO</name>
<dbReference type="SUPFAM" id="SSF53933">
    <property type="entry name" value="Microbial ribonucleases"/>
    <property type="match status" value="1"/>
</dbReference>
<dbReference type="Proteomes" id="UP000639973">
    <property type="component" value="Unassembled WGS sequence"/>
</dbReference>
<dbReference type="Gene3D" id="3.10.450.30">
    <property type="entry name" value="Microbial ribonucleases"/>
    <property type="match status" value="1"/>
</dbReference>
<keyword evidence="1" id="KW-0540">Nuclease</keyword>
<reference evidence="6" key="1">
    <citation type="journal article" date="2019" name="Int. J. Syst. Evol. Microbiol.">
        <title>The Global Catalogue of Microorganisms (GCM) 10K type strain sequencing project: providing services to taxonomists for standard genome sequencing and annotation.</title>
        <authorList>
            <consortium name="The Broad Institute Genomics Platform"/>
            <consortium name="The Broad Institute Genome Sequencing Center for Infectious Disease"/>
            <person name="Wu L."/>
            <person name="Ma J."/>
        </authorList>
    </citation>
    <scope>NUCLEOTIDE SEQUENCE [LARGE SCALE GENOMIC DNA]</scope>
    <source>
        <strain evidence="6">JCM 15442</strain>
    </source>
</reference>
<dbReference type="PROSITE" id="PS51257">
    <property type="entry name" value="PROKAR_LIPOPROTEIN"/>
    <property type="match status" value="1"/>
</dbReference>
<evidence type="ECO:0000256" key="4">
    <source>
        <dbReference type="SAM" id="SignalP"/>
    </source>
</evidence>
<dbReference type="Pfam" id="PF00545">
    <property type="entry name" value="Ribonuclease"/>
    <property type="match status" value="1"/>
</dbReference>
<keyword evidence="2" id="KW-0378">Hydrolase</keyword>
<comment type="caution">
    <text evidence="5">The sequence shown here is derived from an EMBL/GenBank/DDBJ whole genome shotgun (WGS) entry which is preliminary data.</text>
</comment>
<accession>A0ABQ2G964</accession>
<evidence type="ECO:0000256" key="3">
    <source>
        <dbReference type="SAM" id="MobiDB-lite"/>
    </source>
</evidence>
<keyword evidence="4" id="KW-0732">Signal</keyword>
<keyword evidence="6" id="KW-1185">Reference proteome</keyword>
<feature type="signal peptide" evidence="4">
    <location>
        <begin position="1"/>
        <end position="26"/>
    </location>
</feature>
<feature type="region of interest" description="Disordered" evidence="3">
    <location>
        <begin position="29"/>
        <end position="52"/>
    </location>
</feature>
<dbReference type="InterPro" id="IPR000026">
    <property type="entry name" value="N1-like"/>
</dbReference>